<dbReference type="GO" id="GO:0005737">
    <property type="term" value="C:cytoplasm"/>
    <property type="evidence" value="ECO:0007669"/>
    <property type="project" value="TreeGrafter"/>
</dbReference>
<protein>
    <recommendedName>
        <fullName evidence="6">CobW/HypB/UreG nucleotide-binding domain-containing protein</fullName>
    </recommendedName>
</protein>
<dbReference type="InterPro" id="IPR007282">
    <property type="entry name" value="NOT2/3/5_C"/>
</dbReference>
<feature type="compositionally biased region" description="Polar residues" evidence="1">
    <location>
        <begin position="463"/>
        <end position="487"/>
    </location>
</feature>
<dbReference type="GO" id="GO:0006355">
    <property type="term" value="P:regulation of DNA-templated transcription"/>
    <property type="evidence" value="ECO:0007669"/>
    <property type="project" value="InterPro"/>
</dbReference>
<feature type="domain" description="CobW/HypB/UreG nucleotide-binding" evidence="2">
    <location>
        <begin position="28"/>
        <end position="224"/>
    </location>
</feature>
<proteinExistence type="predicted"/>
<dbReference type="Gene3D" id="2.30.30.1020">
    <property type="entry name" value="CCR4-NOT complex subunit 2/3/5, C-terminal domain"/>
    <property type="match status" value="1"/>
</dbReference>
<feature type="domain" description="NOT2/NOT3/NOT5 C-terminal" evidence="3">
    <location>
        <begin position="651"/>
        <end position="771"/>
    </location>
</feature>
<organism evidence="4 5">
    <name type="scientific">Fusarium oxysporum f. sp. conglutinans</name>
    <dbReference type="NCBI Taxonomy" id="100902"/>
    <lineage>
        <taxon>Eukaryota</taxon>
        <taxon>Fungi</taxon>
        <taxon>Dikarya</taxon>
        <taxon>Ascomycota</taxon>
        <taxon>Pezizomycotina</taxon>
        <taxon>Sordariomycetes</taxon>
        <taxon>Hypocreomycetidae</taxon>
        <taxon>Hypocreales</taxon>
        <taxon>Nectriaceae</taxon>
        <taxon>Fusarium</taxon>
        <taxon>Fusarium oxysporum species complex</taxon>
    </lineage>
</organism>
<gene>
    <name evidence="4" type="ORF">HZS61_012974</name>
</gene>
<dbReference type="PANTHER" id="PTHR13748:SF31">
    <property type="entry name" value="ZINC-REGULATED GTPASE METALLOPROTEIN ACTIVATOR 1A-RELATED"/>
    <property type="match status" value="1"/>
</dbReference>
<evidence type="ECO:0008006" key="6">
    <source>
        <dbReference type="Google" id="ProtNLM"/>
    </source>
</evidence>
<reference evidence="4 5" key="1">
    <citation type="journal article" date="2020" name="bioRxiv">
        <title>A chromosome-scale genome assembly for the Fusarium oxysporum strain Fo5176 to establish a model Arabidopsis-fungal pathosystem.</title>
        <authorList>
            <person name="Fokkens L."/>
            <person name="Guo L."/>
            <person name="Dora S."/>
            <person name="Wang B."/>
            <person name="Ye K."/>
            <person name="Sanchez-Rodriguez C."/>
            <person name="Croll D."/>
        </authorList>
    </citation>
    <scope>NUCLEOTIDE SEQUENCE [LARGE SCALE GENOMIC DNA]</scope>
    <source>
        <strain evidence="4 5">Fo5176</strain>
    </source>
</reference>
<feature type="compositionally biased region" description="Low complexity" evidence="1">
    <location>
        <begin position="453"/>
        <end position="462"/>
    </location>
</feature>
<dbReference type="CDD" id="cd03112">
    <property type="entry name" value="CobW-like"/>
    <property type="match status" value="1"/>
</dbReference>
<evidence type="ECO:0000259" key="2">
    <source>
        <dbReference type="Pfam" id="PF02492"/>
    </source>
</evidence>
<evidence type="ECO:0000313" key="4">
    <source>
        <dbReference type="EMBL" id="KAF6524475.1"/>
    </source>
</evidence>
<dbReference type="InterPro" id="IPR038635">
    <property type="entry name" value="CCR4-NOT_su2/3/5_C_sf"/>
</dbReference>
<dbReference type="InterPro" id="IPR003495">
    <property type="entry name" value="CobW/HypB/UreG_nucleotide-bd"/>
</dbReference>
<dbReference type="GO" id="GO:0000289">
    <property type="term" value="P:nuclear-transcribed mRNA poly(A) tail shortening"/>
    <property type="evidence" value="ECO:0007669"/>
    <property type="project" value="UniProtKB-ARBA"/>
</dbReference>
<dbReference type="Gene3D" id="3.40.50.300">
    <property type="entry name" value="P-loop containing nucleotide triphosphate hydrolases"/>
    <property type="match status" value="1"/>
</dbReference>
<dbReference type="InterPro" id="IPR027417">
    <property type="entry name" value="P-loop_NTPase"/>
</dbReference>
<feature type="compositionally biased region" description="Low complexity" evidence="1">
    <location>
        <begin position="564"/>
        <end position="574"/>
    </location>
</feature>
<dbReference type="SUPFAM" id="SSF52540">
    <property type="entry name" value="P-loop containing nucleoside triphosphate hydrolases"/>
    <property type="match status" value="1"/>
</dbReference>
<dbReference type="PANTHER" id="PTHR13748">
    <property type="entry name" value="COBW-RELATED"/>
    <property type="match status" value="1"/>
</dbReference>
<name>A0A8H6GW69_FUSOX</name>
<feature type="compositionally biased region" description="Basic and acidic residues" evidence="1">
    <location>
        <begin position="548"/>
        <end position="561"/>
    </location>
</feature>
<evidence type="ECO:0000256" key="1">
    <source>
        <dbReference type="SAM" id="MobiDB-lite"/>
    </source>
</evidence>
<feature type="compositionally biased region" description="Polar residues" evidence="1">
    <location>
        <begin position="425"/>
        <end position="445"/>
    </location>
</feature>
<dbReference type="Pfam" id="PF02492">
    <property type="entry name" value="cobW"/>
    <property type="match status" value="1"/>
</dbReference>
<feature type="region of interest" description="Disordered" evidence="1">
    <location>
        <begin position="522"/>
        <end position="574"/>
    </location>
</feature>
<dbReference type="AlphaFoldDB" id="A0A8H6GW69"/>
<dbReference type="Proteomes" id="UP000593570">
    <property type="component" value="Unassembled WGS sequence"/>
</dbReference>
<dbReference type="InterPro" id="IPR051316">
    <property type="entry name" value="Zinc-reg_GTPase_activator"/>
</dbReference>
<dbReference type="Pfam" id="PF04153">
    <property type="entry name" value="NOT2_3_5_C"/>
    <property type="match status" value="1"/>
</dbReference>
<comment type="caution">
    <text evidence="4">The sequence shown here is derived from an EMBL/GenBank/DDBJ whole genome shotgun (WGS) entry which is preliminary data.</text>
</comment>
<evidence type="ECO:0000313" key="5">
    <source>
        <dbReference type="Proteomes" id="UP000593570"/>
    </source>
</evidence>
<sequence>MDFDDDAPPELVDTTANDVDEEITVKVPITIVTGYLGAGKTTLLNYILTAHHGKKIAVIMNEFGDSLDIEKSLTVNKGGEQVEEWLEVGNGCICCSVKDTGVNAIESLMSKKGAFDYILLETTGLADPGNLAPLFWVDDGLGSTIYLDGIVTLVDAKNILRSLDDPNGVVEGHDDHGHGPVMTTAHVQISHADVIVINKADVVTEVELNQAKERIQSINGLAKIHVTERSVVPQLEGFLLDLHAYDQFNESDANAKGHSHLDPTISTVTIPVGRLEPGQLDTVDRWLRSQHLHFVDRDKPLQSIMNRPGAVPQTLRGMPGGFGGQQQPQQPGRAGTNRLPNGKLGNNNSGWAFGGVPMAGAGPQNAGRQLGGNVSFAQSLSGSQPATSLDLSEFPSLSNNAQMSNPNQSSMWSAAGSRNLGGPSPRNQATPQQGGQDDMFSPTSSRGQGGFRFGNQGNIGQQTQSSSVDDFPPLNQTSNGEMGSDRTASLMSSLGFSSQAAGAGPSASNRGNGLLNALSANSRANEARSPPGIGAPGSSRPQDGKPPGLEEPRQKSSKEDAVPDDASNAADYNDADYSATNYVAQTMQKRLDTEDVIDPLEGMPASDKWGLKGLTTLMNNYPDYHAMVVGMDPNSLGLDINSQELFSTQIYSLFDDAPPRPVLSNGRFRLPDCYNVTNVQPIESKIQSFNEETLFWIFYSCTADVKQQMAAVELHSRNWRWHKKHQIWLTKDEHMTPQILSPNHERGYYVVWDTNSWRKERKELTLHYGDLDTTLGQAQVVP</sequence>
<feature type="region of interest" description="Disordered" evidence="1">
    <location>
        <begin position="303"/>
        <end position="487"/>
    </location>
</feature>
<evidence type="ECO:0000259" key="3">
    <source>
        <dbReference type="Pfam" id="PF04153"/>
    </source>
</evidence>
<dbReference type="EMBL" id="JACDXP010000005">
    <property type="protein sequence ID" value="KAF6524475.1"/>
    <property type="molecule type" value="Genomic_DNA"/>
</dbReference>
<accession>A0A8H6GW69</accession>
<feature type="compositionally biased region" description="Polar residues" evidence="1">
    <location>
        <begin position="375"/>
        <end position="412"/>
    </location>
</feature>
<dbReference type="GO" id="GO:0030015">
    <property type="term" value="C:CCR4-NOT core complex"/>
    <property type="evidence" value="ECO:0007669"/>
    <property type="project" value="UniProtKB-ARBA"/>
</dbReference>